<gene>
    <name evidence="1" type="ORF">EEW87_17715</name>
</gene>
<protein>
    <submittedName>
        <fullName evidence="1">Uncharacterized protein</fullName>
    </submittedName>
</protein>
<dbReference type="Proteomes" id="UP000271708">
    <property type="component" value="Plasmid unnamed"/>
</dbReference>
<geneLocation type="plasmid" evidence="1">
    <name>unnamed</name>
</geneLocation>
<dbReference type="AlphaFoldDB" id="A0A650GET1"/>
<keyword evidence="1" id="KW-0614">Plasmid</keyword>
<sequence>MSAPEPTESQVTALDGAVGELIHRDRVAGWLAIQVQPLRDRFLLQNSSCWILITWADGTVELEEDYAPFSLIAEMLGGVVCYEDRGIAYRLRWVAEDQRPRLWERYGIHESVGHYLALAARQRRLGRGS</sequence>
<organism evidence="1 2">
    <name type="scientific">Janibacter melonis</name>
    <dbReference type="NCBI Taxonomy" id="262209"/>
    <lineage>
        <taxon>Bacteria</taxon>
        <taxon>Bacillati</taxon>
        <taxon>Actinomycetota</taxon>
        <taxon>Actinomycetes</taxon>
        <taxon>Micrococcales</taxon>
        <taxon>Intrasporangiaceae</taxon>
        <taxon>Janibacter</taxon>
    </lineage>
</organism>
<dbReference type="EMBL" id="CP046475">
    <property type="protein sequence ID" value="QGX08843.1"/>
    <property type="molecule type" value="Genomic_DNA"/>
</dbReference>
<evidence type="ECO:0000313" key="1">
    <source>
        <dbReference type="EMBL" id="QGX08843.1"/>
    </source>
</evidence>
<evidence type="ECO:0000313" key="2">
    <source>
        <dbReference type="Proteomes" id="UP000271708"/>
    </source>
</evidence>
<accession>A0A650GET1</accession>
<name>A0A650GET1_9MICO</name>
<dbReference type="GeneID" id="59163569"/>
<dbReference type="RefSeq" id="WP_123093662.1">
    <property type="nucleotide sequence ID" value="NZ_CP046475.1"/>
</dbReference>
<dbReference type="KEGG" id="jme:EEW87_17715"/>
<reference evidence="1 2" key="1">
    <citation type="submission" date="2019-11" db="EMBL/GenBank/DDBJ databases">
        <title>Complete Genome Sequence of Janibacter melonis M714.</title>
        <authorList>
            <person name="Zhao Q."/>
        </authorList>
    </citation>
    <scope>NUCLEOTIDE SEQUENCE [LARGE SCALE GENOMIC DNA]</scope>
    <source>
        <strain evidence="1 2">M714</strain>
        <plasmid evidence="1 2">unnamed</plasmid>
    </source>
</reference>
<proteinExistence type="predicted"/>